<keyword evidence="2" id="KW-1185">Reference proteome</keyword>
<proteinExistence type="predicted"/>
<name>A0ACC2RQ00_9FUNG</name>
<reference evidence="1" key="1">
    <citation type="submission" date="2022-04" db="EMBL/GenBank/DDBJ databases">
        <title>Genome of the entomopathogenic fungus Entomophthora muscae.</title>
        <authorList>
            <person name="Elya C."/>
            <person name="Lovett B.R."/>
            <person name="Lee E."/>
            <person name="Macias A.M."/>
            <person name="Hajek A.E."/>
            <person name="De Bivort B.L."/>
            <person name="Kasson M.T."/>
            <person name="De Fine Licht H.H."/>
            <person name="Stajich J.E."/>
        </authorList>
    </citation>
    <scope>NUCLEOTIDE SEQUENCE</scope>
    <source>
        <strain evidence="1">Berkeley</strain>
    </source>
</reference>
<organism evidence="1 2">
    <name type="scientific">Entomophthora muscae</name>
    <dbReference type="NCBI Taxonomy" id="34485"/>
    <lineage>
        <taxon>Eukaryota</taxon>
        <taxon>Fungi</taxon>
        <taxon>Fungi incertae sedis</taxon>
        <taxon>Zoopagomycota</taxon>
        <taxon>Entomophthoromycotina</taxon>
        <taxon>Entomophthoromycetes</taxon>
        <taxon>Entomophthorales</taxon>
        <taxon>Entomophthoraceae</taxon>
        <taxon>Entomophthora</taxon>
    </lineage>
</organism>
<gene>
    <name evidence="1" type="ORF">DSO57_1037351</name>
</gene>
<comment type="caution">
    <text evidence="1">The sequence shown here is derived from an EMBL/GenBank/DDBJ whole genome shotgun (WGS) entry which is preliminary data.</text>
</comment>
<evidence type="ECO:0000313" key="1">
    <source>
        <dbReference type="EMBL" id="KAJ9052118.1"/>
    </source>
</evidence>
<dbReference type="Proteomes" id="UP001165960">
    <property type="component" value="Unassembled WGS sequence"/>
</dbReference>
<accession>A0ACC2RQ00</accession>
<evidence type="ECO:0000313" key="2">
    <source>
        <dbReference type="Proteomes" id="UP001165960"/>
    </source>
</evidence>
<protein>
    <submittedName>
        <fullName evidence="1">Uncharacterized protein</fullName>
    </submittedName>
</protein>
<dbReference type="EMBL" id="QTSX02006786">
    <property type="protein sequence ID" value="KAJ9052118.1"/>
    <property type="molecule type" value="Genomic_DNA"/>
</dbReference>
<sequence>MSLILPKLILHKIFTYLERQTVINLREVCFDFYQVALPVVFQTHTLRKTCSSGLPDALRQLRDVEYQAFLKRRGKLFRGLVVRNFQLLVDLHNCGLSLSVLFPNLRSLSITIRRRPLNADMRAFVQEFVNFKRIRHLSILGQANEGFLDLLCAISPIESLHVDHCPKSFFVKDSRRKQLKILSLPWKSLRDTEFFNLKNIYVADQVVLLDKDRPILSSNSFPHDSSRWIQLETDLASYYLKQTPKDDNEAHLSDLSFSKPPVQIFSRFHYFPSEAQEILALGALPTPISHCTVVNSNTEENDIDILLGLEQIPSLDIVFDFRCGYFELLEEKFQATKLSLRVVDDEFHNFFYWAHDSFPNLQHFYVSNLVDDDMLPLQTNLFPNLTDFYTRVEQTDIFFTELISAAPKLRYIHATYIPGNLTHLLKQNPLLEFCPYESILRTPGDIKEVSGFNKYLSF</sequence>